<keyword evidence="1" id="KW-0560">Oxidoreductase</keyword>
<evidence type="ECO:0000313" key="2">
    <source>
        <dbReference type="Proteomes" id="UP000074119"/>
    </source>
</evidence>
<dbReference type="SUPFAM" id="SSF51905">
    <property type="entry name" value="FAD/NAD(P)-binding domain"/>
    <property type="match status" value="2"/>
</dbReference>
<accession>A0A127MA76</accession>
<dbReference type="InterPro" id="IPR036188">
    <property type="entry name" value="FAD/NAD-bd_sf"/>
</dbReference>
<sequence>MSQRPQHNANNVTDTHLVIVGTGFAGLGMAIRLKEMGIDDFIIIERASDVGGTWRDNRYPGAACDVPSHLYSFSFEPNTEWSRVYPTQPELEAYLQNVTDKWDLRPHIRFSHTLTAAHYQQDSGHWLVKTSGGDFRARFVVCGNGGLAEPKLPDIPGVENFGGHHFHSATWDHNYSLEGKRVAVIGTGASAIQFVPQIADKPAKLSVFQRTPNWILPRHDRAYHRFEKWLFKRLPITRKLLRAKIYCQNEMRVLGMVLHPALMKLFRITATWNIRRQVADPDLRNKLTPTFPIGCKRILISNDWYPALQKPNVEVETSGIQEITSTSIISKDGSEREVDCIIFGTGFYATENPIATMIHGRDGRVLADVWADGEEAYLGSSVHGFPNFFFIVGPNVTLGHSSMVYMIETQIAAISRVLEAANELSSTTVEVREEVQDTYNRELQTRLGGSVWANGCDSWYKHRSGKITQLWPGFTFSFRRRNRDFKQSDYVFATPSTEVTP</sequence>
<dbReference type="STRING" id="1470434.AZF00_18405"/>
<name>A0A127MA76_9GAMM</name>
<dbReference type="PANTHER" id="PTHR42877">
    <property type="entry name" value="L-ORNITHINE N(5)-MONOOXYGENASE-RELATED"/>
    <property type="match status" value="1"/>
</dbReference>
<dbReference type="KEGG" id="zal:AZF00_18405"/>
<reference evidence="1 2" key="1">
    <citation type="submission" date="2015-12" db="EMBL/GenBank/DDBJ databases">
        <authorList>
            <person name="Shamseldin A."/>
            <person name="Moawad H."/>
            <person name="Abd El-Rahim W.M."/>
            <person name="Sadowsky M.J."/>
        </authorList>
    </citation>
    <scope>NUCLEOTIDE SEQUENCE [LARGE SCALE GENOMIC DNA]</scope>
    <source>
        <strain evidence="1 2">SM2</strain>
    </source>
</reference>
<dbReference type="GO" id="GO:0004497">
    <property type="term" value="F:monooxygenase activity"/>
    <property type="evidence" value="ECO:0007669"/>
    <property type="project" value="UniProtKB-KW"/>
</dbReference>
<dbReference type="Gene3D" id="3.50.50.60">
    <property type="entry name" value="FAD/NAD(P)-binding domain"/>
    <property type="match status" value="2"/>
</dbReference>
<protein>
    <submittedName>
        <fullName evidence="1">4-hydroxyacetophenone monooxygenase</fullName>
    </submittedName>
</protein>
<dbReference type="EMBL" id="CP014544">
    <property type="protein sequence ID" value="AMO70153.1"/>
    <property type="molecule type" value="Genomic_DNA"/>
</dbReference>
<dbReference type="AlphaFoldDB" id="A0A127MA76"/>
<keyword evidence="1" id="KW-0503">Monooxygenase</keyword>
<dbReference type="PANTHER" id="PTHR42877:SF4">
    <property type="entry name" value="FAD_NAD(P)-BINDING DOMAIN-CONTAINING PROTEIN-RELATED"/>
    <property type="match status" value="1"/>
</dbReference>
<dbReference type="Proteomes" id="UP000074119">
    <property type="component" value="Chromosome"/>
</dbReference>
<dbReference type="InterPro" id="IPR051209">
    <property type="entry name" value="FAD-bind_Monooxygenase_sf"/>
</dbReference>
<organism evidence="1 2">
    <name type="scientific">Zhongshania aliphaticivorans</name>
    <dbReference type="NCBI Taxonomy" id="1470434"/>
    <lineage>
        <taxon>Bacteria</taxon>
        <taxon>Pseudomonadati</taxon>
        <taxon>Pseudomonadota</taxon>
        <taxon>Gammaproteobacteria</taxon>
        <taxon>Cellvibrionales</taxon>
        <taxon>Spongiibacteraceae</taxon>
        <taxon>Zhongshania</taxon>
    </lineage>
</organism>
<evidence type="ECO:0000313" key="1">
    <source>
        <dbReference type="EMBL" id="AMO70153.1"/>
    </source>
</evidence>
<dbReference type="Pfam" id="PF13738">
    <property type="entry name" value="Pyr_redox_3"/>
    <property type="match status" value="1"/>
</dbReference>
<gene>
    <name evidence="1" type="ORF">AZF00_18405</name>
</gene>
<dbReference type="RefSeq" id="WP_062384656.1">
    <property type="nucleotide sequence ID" value="NZ_CP014544.1"/>
</dbReference>
<proteinExistence type="predicted"/>